<dbReference type="InterPro" id="IPR011051">
    <property type="entry name" value="RmlC_Cupin_sf"/>
</dbReference>
<sequence length="138" mass="14920">MRPHLVLSTAIVLGWTAAAVAQSHDTHGVTKPNLVLQQVVEGLPKDERQSVRVMTASFKPGDKTVYHTHRYPVTVYVLEGAFTLELAGKPPLTVKAGEALVEPPSVPMTGYNRTSGETKVVIFYVSAVDTPFLDPLAP</sequence>
<dbReference type="Proteomes" id="UP000297700">
    <property type="component" value="Unassembled WGS sequence"/>
</dbReference>
<keyword evidence="1" id="KW-0732">Signal</keyword>
<evidence type="ECO:0000259" key="2">
    <source>
        <dbReference type="Pfam" id="PF07883"/>
    </source>
</evidence>
<proteinExistence type="predicted"/>
<accession>A0A4Y9NZQ1</accession>
<dbReference type="Gene3D" id="2.60.120.10">
    <property type="entry name" value="Jelly Rolls"/>
    <property type="match status" value="1"/>
</dbReference>
<dbReference type="PANTHER" id="PTHR38599:SF1">
    <property type="entry name" value="CUPIN DOMAIN PROTEIN (AFU_ORTHOLOGUE AFUA_3G13620)"/>
    <property type="match status" value="1"/>
</dbReference>
<dbReference type="InterPro" id="IPR013096">
    <property type="entry name" value="Cupin_2"/>
</dbReference>
<dbReference type="RefSeq" id="WP_135165057.1">
    <property type="nucleotide sequence ID" value="NZ_SPQS01000011.1"/>
</dbReference>
<organism evidence="3 4">
    <name type="scientific">Bradyrhizobium frederickii</name>
    <dbReference type="NCBI Taxonomy" id="2560054"/>
    <lineage>
        <taxon>Bacteria</taxon>
        <taxon>Pseudomonadati</taxon>
        <taxon>Pseudomonadota</taxon>
        <taxon>Alphaproteobacteria</taxon>
        <taxon>Hyphomicrobiales</taxon>
        <taxon>Nitrobacteraceae</taxon>
        <taxon>Bradyrhizobium</taxon>
    </lineage>
</organism>
<dbReference type="InterPro" id="IPR014710">
    <property type="entry name" value="RmlC-like_jellyroll"/>
</dbReference>
<reference evidence="3 4" key="1">
    <citation type="submission" date="2019-03" db="EMBL/GenBank/DDBJ databases">
        <title>Bradyrhizobium strains diversity.</title>
        <authorList>
            <person name="Urquiaga M.C.O."/>
            <person name="Hungria M."/>
            <person name="Delamuta J.R.M."/>
            <person name="Klepa M.S."/>
        </authorList>
    </citation>
    <scope>NUCLEOTIDE SEQUENCE [LARGE SCALE GENOMIC DNA]</scope>
    <source>
        <strain evidence="3 4">CNPSo 3426</strain>
    </source>
</reference>
<protein>
    <submittedName>
        <fullName evidence="3">Cupin domain-containing protein</fullName>
    </submittedName>
</protein>
<dbReference type="EMBL" id="SPQS01000011">
    <property type="protein sequence ID" value="TFV73529.1"/>
    <property type="molecule type" value="Genomic_DNA"/>
</dbReference>
<feature type="signal peptide" evidence="1">
    <location>
        <begin position="1"/>
        <end position="21"/>
    </location>
</feature>
<evidence type="ECO:0000313" key="3">
    <source>
        <dbReference type="EMBL" id="TFV73529.1"/>
    </source>
</evidence>
<dbReference type="Pfam" id="PF07883">
    <property type="entry name" value="Cupin_2"/>
    <property type="match status" value="1"/>
</dbReference>
<dbReference type="AlphaFoldDB" id="A0A4Y9NZQ1"/>
<evidence type="ECO:0000256" key="1">
    <source>
        <dbReference type="SAM" id="SignalP"/>
    </source>
</evidence>
<feature type="chain" id="PRO_5021326441" evidence="1">
    <location>
        <begin position="22"/>
        <end position="138"/>
    </location>
</feature>
<evidence type="ECO:0000313" key="4">
    <source>
        <dbReference type="Proteomes" id="UP000297700"/>
    </source>
</evidence>
<dbReference type="PANTHER" id="PTHR38599">
    <property type="entry name" value="CUPIN DOMAIN PROTEIN (AFU_ORTHOLOGUE AFUA_3G13620)"/>
    <property type="match status" value="1"/>
</dbReference>
<comment type="caution">
    <text evidence="3">The sequence shown here is derived from an EMBL/GenBank/DDBJ whole genome shotgun (WGS) entry which is preliminary data.</text>
</comment>
<feature type="domain" description="Cupin type-2" evidence="2">
    <location>
        <begin position="56"/>
        <end position="122"/>
    </location>
</feature>
<gene>
    <name evidence="3" type="ORF">E4K64_20005</name>
</gene>
<dbReference type="SUPFAM" id="SSF51182">
    <property type="entry name" value="RmlC-like cupins"/>
    <property type="match status" value="1"/>
</dbReference>
<name>A0A4Y9NZQ1_9BRAD</name>